<name>A0A4R5VZE9_9BACI</name>
<dbReference type="EMBL" id="SMYO01000001">
    <property type="protein sequence ID" value="TDK65006.1"/>
    <property type="molecule type" value="Genomic_DNA"/>
</dbReference>
<reference evidence="2 3" key="1">
    <citation type="submission" date="2019-03" db="EMBL/GenBank/DDBJ databases">
        <title>Bacillus niacini sp. nov. a Nicotinate-Metabolizing Mesophile Isolated from Soil.</title>
        <authorList>
            <person name="Zhang G."/>
        </authorList>
    </citation>
    <scope>NUCLEOTIDE SEQUENCE [LARGE SCALE GENOMIC DNA]</scope>
    <source>
        <strain evidence="2 3">WN066</strain>
    </source>
</reference>
<proteinExistence type="predicted"/>
<dbReference type="AlphaFoldDB" id="A0A4R5VZE9"/>
<protein>
    <submittedName>
        <fullName evidence="2">Uncharacterized protein</fullName>
    </submittedName>
</protein>
<evidence type="ECO:0000256" key="1">
    <source>
        <dbReference type="SAM" id="MobiDB-lite"/>
    </source>
</evidence>
<feature type="compositionally biased region" description="Polar residues" evidence="1">
    <location>
        <begin position="56"/>
        <end position="67"/>
    </location>
</feature>
<dbReference type="RefSeq" id="WP_133332593.1">
    <property type="nucleotide sequence ID" value="NZ_SMYO01000001.1"/>
</dbReference>
<dbReference type="Proteomes" id="UP000295132">
    <property type="component" value="Unassembled WGS sequence"/>
</dbReference>
<evidence type="ECO:0000313" key="3">
    <source>
        <dbReference type="Proteomes" id="UP000295132"/>
    </source>
</evidence>
<accession>A0A4R5VZE9</accession>
<feature type="compositionally biased region" description="Basic and acidic residues" evidence="1">
    <location>
        <begin position="31"/>
        <end position="50"/>
    </location>
</feature>
<feature type="region of interest" description="Disordered" evidence="1">
    <location>
        <begin position="25"/>
        <end position="67"/>
    </location>
</feature>
<evidence type="ECO:0000313" key="2">
    <source>
        <dbReference type="EMBL" id="TDK65006.1"/>
    </source>
</evidence>
<organism evidence="2 3">
    <name type="scientific">Bacillus salipaludis</name>
    <dbReference type="NCBI Taxonomy" id="2547811"/>
    <lineage>
        <taxon>Bacteria</taxon>
        <taxon>Bacillati</taxon>
        <taxon>Bacillota</taxon>
        <taxon>Bacilli</taxon>
        <taxon>Bacillales</taxon>
        <taxon>Bacillaceae</taxon>
        <taxon>Bacillus</taxon>
    </lineage>
</organism>
<comment type="caution">
    <text evidence="2">The sequence shown here is derived from an EMBL/GenBank/DDBJ whole genome shotgun (WGS) entry which is preliminary data.</text>
</comment>
<sequence length="67" mass="7393">MTFIFKAVLKYNVLTMLIGAEDTKTPVGVRGRGETAQEHKRRGGSPDRPRTACAWSGNQLTSLTQPF</sequence>
<gene>
    <name evidence="2" type="ORF">E2K98_01805</name>
</gene>